<accession>A0A6S7J408</accession>
<dbReference type="PANTHER" id="PTHR10887:SF341">
    <property type="entry name" value="NFX1-TYPE ZINC FINGER-CONTAINING PROTEIN 1"/>
    <property type="match status" value="1"/>
</dbReference>
<dbReference type="InterPro" id="IPR027417">
    <property type="entry name" value="P-loop_NTPase"/>
</dbReference>
<dbReference type="Gene3D" id="3.40.50.300">
    <property type="entry name" value="P-loop containing nucleotide triphosphate hydrolases"/>
    <property type="match status" value="2"/>
</dbReference>
<evidence type="ECO:0000259" key="2">
    <source>
        <dbReference type="Pfam" id="PF25396"/>
    </source>
</evidence>
<dbReference type="EMBL" id="CACRXK020007391">
    <property type="protein sequence ID" value="CAB4012131.1"/>
    <property type="molecule type" value="Genomic_DNA"/>
</dbReference>
<dbReference type="GO" id="GO:0031048">
    <property type="term" value="P:regulatory ncRNA-mediated heterochromatin formation"/>
    <property type="evidence" value="ECO:0007669"/>
    <property type="project" value="TreeGrafter"/>
</dbReference>
<feature type="non-terminal residue" evidence="3">
    <location>
        <position position="1"/>
    </location>
</feature>
<feature type="domain" description="ZNFX1" evidence="2">
    <location>
        <begin position="82"/>
        <end position="181"/>
    </location>
</feature>
<dbReference type="InterPro" id="IPR045055">
    <property type="entry name" value="DNA2/NAM7-like"/>
</dbReference>
<organism evidence="3 4">
    <name type="scientific">Paramuricea clavata</name>
    <name type="common">Red gorgonian</name>
    <name type="synonym">Violescent sea-whip</name>
    <dbReference type="NCBI Taxonomy" id="317549"/>
    <lineage>
        <taxon>Eukaryota</taxon>
        <taxon>Metazoa</taxon>
        <taxon>Cnidaria</taxon>
        <taxon>Anthozoa</taxon>
        <taxon>Octocorallia</taxon>
        <taxon>Malacalcyonacea</taxon>
        <taxon>Plexauridae</taxon>
        <taxon>Paramuricea</taxon>
    </lineage>
</organism>
<dbReference type="GO" id="GO:0031380">
    <property type="term" value="C:nuclear RNA-directed RNA polymerase complex"/>
    <property type="evidence" value="ECO:0007669"/>
    <property type="project" value="TreeGrafter"/>
</dbReference>
<dbReference type="Pfam" id="PF13086">
    <property type="entry name" value="AAA_11"/>
    <property type="match status" value="2"/>
</dbReference>
<dbReference type="InterPro" id="IPR057373">
    <property type="entry name" value="ZNFX1"/>
</dbReference>
<dbReference type="PANTHER" id="PTHR10887">
    <property type="entry name" value="DNA2/NAM7 HELICASE FAMILY"/>
    <property type="match status" value="1"/>
</dbReference>
<evidence type="ECO:0000259" key="1">
    <source>
        <dbReference type="Pfam" id="PF13086"/>
    </source>
</evidence>
<dbReference type="SUPFAM" id="SSF52540">
    <property type="entry name" value="P-loop containing nucleoside triphosphate hydrolases"/>
    <property type="match status" value="1"/>
</dbReference>
<dbReference type="GO" id="GO:0004386">
    <property type="term" value="F:helicase activity"/>
    <property type="evidence" value="ECO:0007669"/>
    <property type="project" value="InterPro"/>
</dbReference>
<reference evidence="3" key="1">
    <citation type="submission" date="2020-04" db="EMBL/GenBank/DDBJ databases">
        <authorList>
            <person name="Alioto T."/>
            <person name="Alioto T."/>
            <person name="Gomez Garrido J."/>
        </authorList>
    </citation>
    <scope>NUCLEOTIDE SEQUENCE</scope>
    <source>
        <strain evidence="3">A484AB</strain>
    </source>
</reference>
<proteinExistence type="predicted"/>
<feature type="non-terminal residue" evidence="3">
    <location>
        <position position="1098"/>
    </location>
</feature>
<dbReference type="OrthoDB" id="5960672at2759"/>
<sequence>VEATGPPPEDFREMTIIPHHDDIFTEKKPYLRKNIVQGAYENLDHYLDVQFRLLREDFLRPLREGIINLVNHGIDQKQGVFKDIRIYRNVKILYPVCSSSGLRHDIQFDNSRLKSVKWENSKRLIFGSLLCLSKDHFQTFIFATVGDRDPKELAHGKLTVQFMDLTVDFSRKNVYEMVETTAYFEAYNPILQGLQQTNDNDLPFQSYLIECNKDIQAPQYLRHSRFALAAPSFDFSSILLDGASPNTTASLQRRFRNLSLDGPKPRRRAPRFKDVPVLDVDRWPSNELLGLDESQYEALKIALTKEVAVIQGPPGTGKTFIGLKIAKLLLSNTKTWIHGEQTTVRRRREVNQTPILVICYTNHALDQFLEGIYDFYGENENKIVRIGGRSKSEKLKECNLRAIKEKSEKKAPRYVERGIGGVHSRLKGVKKKMELSSNVIKKCWQDILYEKTLEKTGVVDEHHFSSLMRPFITLGGGQPEHGSVILKWLNLVAVVEWSEQEELVIFGEEGEFSFNGMQMETRAALPLANVDFSLCVNIKTRQAGNIVSNLPENLRWNDECKALCVDQTAGVIKFISGPNILCESFSRVNDDKWHEIAVVYSSKDNSLALYIDKRVESLLHYHLPEESQQYELKIGMAPLDSGHEIANFVGSMKKFVYYRSTKYNDMVGGDENVEYEIDFIQDQRRIDDDDDKFDSQGVLESDDFGVVDPSKLVQGSGEWQVQNKKRAKKKITFEIRKQLQSEDVMNDEEEIGIRDVWELPVTDRWRLYRKWVTDISQQHQNTIALIQEDYDEGMKELQELYNAKNYELLREAHVIGMTTTGAAKHRNLLHRIKPKITIVEEAAEVLESHIVTALTEGCEHLILIGDHKQLRPKPTVFQLGLDYQLDISLFERMVDNGMSHIYGIFCFKIKLDTSYFMYILCIFQIIFTPLLTNSTLLCTNTKTSIRKKTLKRRMILLTTINVYNNFYEYNKRETSLQIKFWRIYKILFVETPRKFITAKLSIRKPGSSSLLIICHTDEDPGLRIESFAVINLCSVSTNKTIICFIAMQTPRIFGDLQLRILAAQIIFSTQNREFHFPRDQDLDIYKYIYSMSMRILAT</sequence>
<evidence type="ECO:0000313" key="3">
    <source>
        <dbReference type="EMBL" id="CAB4012131.1"/>
    </source>
</evidence>
<dbReference type="Proteomes" id="UP001152795">
    <property type="component" value="Unassembled WGS sequence"/>
</dbReference>
<protein>
    <submittedName>
        <fullName evidence="3">NFX1-type zinc finger-containing 1-like</fullName>
    </submittedName>
</protein>
<comment type="caution">
    <text evidence="3">The sequence shown here is derived from an EMBL/GenBank/DDBJ whole genome shotgun (WGS) entry which is preliminary data.</text>
</comment>
<name>A0A6S7J408_PARCT</name>
<evidence type="ECO:0000313" key="4">
    <source>
        <dbReference type="Proteomes" id="UP001152795"/>
    </source>
</evidence>
<dbReference type="Gene3D" id="2.60.120.200">
    <property type="match status" value="1"/>
</dbReference>
<gene>
    <name evidence="3" type="ORF">PACLA_8A062828</name>
</gene>
<feature type="domain" description="DNA2/NAM7 helicase helicase" evidence="1">
    <location>
        <begin position="719"/>
        <end position="872"/>
    </location>
</feature>
<dbReference type="SUPFAM" id="SSF49899">
    <property type="entry name" value="Concanavalin A-like lectins/glucanases"/>
    <property type="match status" value="1"/>
</dbReference>
<dbReference type="Pfam" id="PF25396">
    <property type="entry name" value="ZNFX1"/>
    <property type="match status" value="1"/>
</dbReference>
<dbReference type="AlphaFoldDB" id="A0A6S7J408"/>
<keyword evidence="4" id="KW-1185">Reference proteome</keyword>
<feature type="domain" description="DNA2/NAM7 helicase helicase" evidence="1">
    <location>
        <begin position="291"/>
        <end position="442"/>
    </location>
</feature>
<dbReference type="InterPro" id="IPR041677">
    <property type="entry name" value="DNA2/NAM7_AAA_11"/>
</dbReference>
<dbReference type="InterPro" id="IPR013320">
    <property type="entry name" value="ConA-like_dom_sf"/>
</dbReference>